<keyword evidence="1" id="KW-0966">Cell projection</keyword>
<name>A0A8J7GCP9_9BACL</name>
<dbReference type="EMBL" id="JADKPV010000003">
    <property type="protein sequence ID" value="MBF4501291.1"/>
    <property type="molecule type" value="Genomic_DNA"/>
</dbReference>
<sequence length="392" mass="45640">MGYKIIQPTYVNKFSCIGPACEATCCAGWNVTVDRETYMKYKKLPMSPLKKKLEENIKRNRTSTSGNTFAQFKLDTHHQCPLLGEDMLCEVHKQLGEQALSHTCSIYPRAQNKLRSAYEISSTPSCPEVVRLLVDEVDGLQFEESERDHLFKFSNHFDKSQVPEQTFWDIRVFSIQLIQMRTIPLHTRLIILGLFYQAIDEDIADSKHVEQTIESFTIKVNTPEYVQALMNIQGNKEMLMQYVINILDVAQQKSAKRTKMFELVAEIAPILNNLHINIVNEIDQRAMRHEREYPHLYENYLVNHLFYNVMPLNQKTAVESYQQMISSYIVMRNLVEYVAYVRNQSIADVFVEVVYAFEREIEHNASFKKLTVAIIEDMEINQLPHLIQLLNS</sequence>
<dbReference type="GO" id="GO:0008168">
    <property type="term" value="F:methyltransferase activity"/>
    <property type="evidence" value="ECO:0007669"/>
    <property type="project" value="UniProtKB-KW"/>
</dbReference>
<dbReference type="RefSeq" id="WP_194562775.1">
    <property type="nucleotide sequence ID" value="NZ_JADKPV010000003.1"/>
</dbReference>
<keyword evidence="1" id="KW-0808">Transferase</keyword>
<dbReference type="EC" id="2.1.1.-" evidence="1"/>
<organism evidence="1 2">
    <name type="scientific">Savagea serpentis</name>
    <dbReference type="NCBI Taxonomy" id="2785297"/>
    <lineage>
        <taxon>Bacteria</taxon>
        <taxon>Bacillati</taxon>
        <taxon>Bacillota</taxon>
        <taxon>Bacilli</taxon>
        <taxon>Bacillales</taxon>
        <taxon>Caryophanaceae</taxon>
        <taxon>Savagea</taxon>
    </lineage>
</organism>
<proteinExistence type="predicted"/>
<keyword evidence="1" id="KW-0489">Methyltransferase</keyword>
<dbReference type="AlphaFoldDB" id="A0A8J7GCP9"/>
<reference evidence="1" key="1">
    <citation type="submission" date="2020-11" db="EMBL/GenBank/DDBJ databases">
        <title>Multidrug resistant novel bacterium Savagea serpentis sp. nov., isolated from the scats of a vine snake (Ahaetulla nasuta).</title>
        <authorList>
            <person name="Venkata Ramana V."/>
            <person name="Vikas Patil S."/>
            <person name="Yogita Lugani V."/>
        </authorList>
    </citation>
    <scope>NUCLEOTIDE SEQUENCE</scope>
    <source>
        <strain evidence="1">SN6</strain>
    </source>
</reference>
<evidence type="ECO:0000313" key="1">
    <source>
        <dbReference type="EMBL" id="MBF4501291.1"/>
    </source>
</evidence>
<evidence type="ECO:0000313" key="2">
    <source>
        <dbReference type="Proteomes" id="UP000622653"/>
    </source>
</evidence>
<dbReference type="Proteomes" id="UP000622653">
    <property type="component" value="Unassembled WGS sequence"/>
</dbReference>
<gene>
    <name evidence="1" type="primary">fliB</name>
    <name evidence="1" type="ORF">IRY55_07955</name>
</gene>
<dbReference type="GO" id="GO:0032259">
    <property type="term" value="P:methylation"/>
    <property type="evidence" value="ECO:0007669"/>
    <property type="project" value="UniProtKB-KW"/>
</dbReference>
<dbReference type="NCBIfam" id="NF038110">
    <property type="entry name" value="Lys_methyl_FliB"/>
    <property type="match status" value="1"/>
</dbReference>
<keyword evidence="1" id="KW-0282">Flagellum</keyword>
<protein>
    <submittedName>
        <fullName evidence="1">Flagellin lysine-N-methylase</fullName>
        <ecNumber evidence="1">2.1.1.-</ecNumber>
    </submittedName>
</protein>
<keyword evidence="2" id="KW-1185">Reference proteome</keyword>
<comment type="caution">
    <text evidence="1">The sequence shown here is derived from an EMBL/GenBank/DDBJ whole genome shotgun (WGS) entry which is preliminary data.</text>
</comment>
<keyword evidence="1" id="KW-0969">Cilium</keyword>
<accession>A0A8J7GCP9</accession>